<accession>A0AAD8QFI6</accession>
<dbReference type="Pfam" id="PF00646">
    <property type="entry name" value="F-box"/>
    <property type="match status" value="1"/>
</dbReference>
<dbReference type="SMART" id="SM00256">
    <property type="entry name" value="FBOX"/>
    <property type="match status" value="1"/>
</dbReference>
<feature type="domain" description="F-box" evidence="1">
    <location>
        <begin position="7"/>
        <end position="47"/>
    </location>
</feature>
<protein>
    <recommendedName>
        <fullName evidence="1">F-box domain-containing protein</fullName>
    </recommendedName>
</protein>
<dbReference type="SUPFAM" id="SSF81383">
    <property type="entry name" value="F-box domain"/>
    <property type="match status" value="1"/>
</dbReference>
<evidence type="ECO:0000259" key="1">
    <source>
        <dbReference type="SMART" id="SM00256"/>
    </source>
</evidence>
<dbReference type="EMBL" id="JAUUTY010000506">
    <property type="protein sequence ID" value="KAK1601121.1"/>
    <property type="molecule type" value="Genomic_DNA"/>
</dbReference>
<evidence type="ECO:0000313" key="3">
    <source>
        <dbReference type="Proteomes" id="UP001231189"/>
    </source>
</evidence>
<reference evidence="2" key="1">
    <citation type="submission" date="2023-07" db="EMBL/GenBank/DDBJ databases">
        <title>A chromosome-level genome assembly of Lolium multiflorum.</title>
        <authorList>
            <person name="Chen Y."/>
            <person name="Copetti D."/>
            <person name="Kolliker R."/>
            <person name="Studer B."/>
        </authorList>
    </citation>
    <scope>NUCLEOTIDE SEQUENCE</scope>
    <source>
        <strain evidence="2">02402/16</strain>
        <tissue evidence="2">Leaf</tissue>
    </source>
</reference>
<name>A0AAD8QFI6_LOLMU</name>
<comment type="caution">
    <text evidence="2">The sequence shown here is derived from an EMBL/GenBank/DDBJ whole genome shotgun (WGS) entry which is preliminary data.</text>
</comment>
<dbReference type="InterPro" id="IPR001810">
    <property type="entry name" value="F-box_dom"/>
</dbReference>
<dbReference type="Proteomes" id="UP001231189">
    <property type="component" value="Unassembled WGS sequence"/>
</dbReference>
<dbReference type="AlphaFoldDB" id="A0AAD8QFI6"/>
<dbReference type="PANTHER" id="PTHR34591:SF39">
    <property type="entry name" value="F-BOX DOMAIN-CONTAINING PROTEIN"/>
    <property type="match status" value="1"/>
</dbReference>
<organism evidence="2 3">
    <name type="scientific">Lolium multiflorum</name>
    <name type="common">Italian ryegrass</name>
    <name type="synonym">Lolium perenne subsp. multiflorum</name>
    <dbReference type="NCBI Taxonomy" id="4521"/>
    <lineage>
        <taxon>Eukaryota</taxon>
        <taxon>Viridiplantae</taxon>
        <taxon>Streptophyta</taxon>
        <taxon>Embryophyta</taxon>
        <taxon>Tracheophyta</taxon>
        <taxon>Spermatophyta</taxon>
        <taxon>Magnoliopsida</taxon>
        <taxon>Liliopsida</taxon>
        <taxon>Poales</taxon>
        <taxon>Poaceae</taxon>
        <taxon>BOP clade</taxon>
        <taxon>Pooideae</taxon>
        <taxon>Poodae</taxon>
        <taxon>Poeae</taxon>
        <taxon>Poeae Chloroplast Group 2 (Poeae type)</taxon>
        <taxon>Loliodinae</taxon>
        <taxon>Loliinae</taxon>
        <taxon>Lolium</taxon>
    </lineage>
</organism>
<proteinExistence type="predicted"/>
<dbReference type="PANTHER" id="PTHR34591">
    <property type="entry name" value="OS03G0653100 PROTEIN-RELATED"/>
    <property type="match status" value="1"/>
</dbReference>
<keyword evidence="3" id="KW-1185">Reference proteome</keyword>
<gene>
    <name evidence="2" type="ORF">QYE76_007969</name>
</gene>
<evidence type="ECO:0000313" key="2">
    <source>
        <dbReference type="EMBL" id="KAK1601121.1"/>
    </source>
</evidence>
<sequence length="421" mass="47509">MDPTEALPDDALANILRRLEPCELAASRCVRKAWCAVVDAHGLMRPHILPSSVGGLFVNYIDYERPRFFARPTTKRPAINGDLGFLPGYNGDFDPIVDHCNGLLIYGTNWRDFCVVNPATRRWERLPHLDACNYNAYLAFDPAVSLHYQVFAIPLVPDKKPFWKPKIPSQEPYCLLELFSLLEDASALESFEEECEDGPSELSTEQTIEEDDDLPTIFTPSPPIECSGKQDDSDDLVEWPPSSWTLDVFSSSTKQWQKRTFVREGEALETLASVRLDRVEPTSWGPRWRYAVYWGGSLYVHCRGAFVVRVTSDPWYSSWRDDLDSCPWQARVDGRGESLHASRGSTFHHVFPTTSLKSDTSSQFTPSITRFLPAKSKVNLRLTLAICADEDGEEGGGSAQQGEIRTGVGKRRWELVKALRV</sequence>
<dbReference type="InterPro" id="IPR036047">
    <property type="entry name" value="F-box-like_dom_sf"/>
</dbReference>